<feature type="compositionally biased region" description="Polar residues" evidence="1">
    <location>
        <begin position="299"/>
        <end position="308"/>
    </location>
</feature>
<accession>A0AAD1YRA5</accession>
<sequence>MTEGSGGDGSGGGGGGPESGHGSKPKAIYESFGGRLRFTVELKPGETTIVSWKKLLKDAAAGKIKGSGPLPGPASEAHDTVPDPVPAPPSGAPTLKQSGENGTNDSQAQPGSNRLSNVIERIERMYAGDGSSDEEDVVLDDVPDDDEYDTEDSFIDDTELDDYFQVDNSAIKHDGFFVNRGKLERIEPTSLPNQQLKKRRRKDLAKDPGDNGDGPNPSEHVKIGNKGKKASSMMERNSTSESHKVPVPNVRSEDVQFEALTNAAEVSVKKKTADTKTASGASELSNGDGIRQEKDIDQQRTGVVSSKNHGNKSKEGYESLDTSTQMSNDKSLYSSKTPSGMPVNSSDEVSQFIQKKEKGGVLEKPDLNVHSSGSCLQTVKAPVLQRKEGSTVRPKSTILDKAIRELEKTVAESRPPSSEVQDADNPSQAVKRRLTPEIKQKLSKVARLAQASHGKISKDVTNRLMSIVGHLMQLRTLKRNLKIMATMGLSAKQEKDDRLHHIKQEVAEMVKVRLPLVKPKLLEQQTASSDDFQEIGPEARESLKRKYRIDSALEDKICDLYDLYVERFEEDPGPPVRRLYEELAALWPSGMDTHGIKRAIYRAKDRRKVLSSQQKGQEKMKKKKLAPKVDEPVRGEASNIALPFHMQEILVPNSRDYSSSSISKSVPSAAVANAQVHMPATFANGPNLDKPKQEKAKGHSSNPVDVGATDILSKKKLKRKQETSFVEGFHPEKSTSALVEERHKPHKQVATTIPVKSNLQPAAPPSVQPS</sequence>
<dbReference type="EMBL" id="OU503037">
    <property type="protein sequence ID" value="CAI9755843.1"/>
    <property type="molecule type" value="Genomic_DNA"/>
</dbReference>
<feature type="compositionally biased region" description="Polar residues" evidence="1">
    <location>
        <begin position="95"/>
        <end position="116"/>
    </location>
</feature>
<feature type="region of interest" description="Disordered" evidence="1">
    <location>
        <begin position="409"/>
        <end position="436"/>
    </location>
</feature>
<feature type="region of interest" description="Disordered" evidence="1">
    <location>
        <begin position="1"/>
        <end position="28"/>
    </location>
</feature>
<feature type="compositionally biased region" description="Polar residues" evidence="1">
    <location>
        <begin position="320"/>
        <end position="351"/>
    </location>
</feature>
<feature type="compositionally biased region" description="Polar residues" evidence="1">
    <location>
        <begin position="749"/>
        <end position="760"/>
    </location>
</feature>
<feature type="region of interest" description="Disordered" evidence="1">
    <location>
        <begin position="607"/>
        <end position="632"/>
    </location>
</feature>
<reference evidence="3" key="1">
    <citation type="submission" date="2023-05" db="EMBL/GenBank/DDBJ databases">
        <authorList>
            <person name="Huff M."/>
        </authorList>
    </citation>
    <scope>NUCLEOTIDE SEQUENCE</scope>
</reference>
<dbReference type="Pfam" id="PF08729">
    <property type="entry name" value="HUN"/>
    <property type="match status" value="1"/>
</dbReference>
<feature type="region of interest" description="Disordered" evidence="1">
    <location>
        <begin position="681"/>
        <end position="770"/>
    </location>
</feature>
<keyword evidence="4" id="KW-1185">Reference proteome</keyword>
<dbReference type="InterPro" id="IPR014840">
    <property type="entry name" value="HRD"/>
</dbReference>
<dbReference type="AlphaFoldDB" id="A0AAD1YRA5"/>
<evidence type="ECO:0000313" key="3">
    <source>
        <dbReference type="EMBL" id="CAI9755843.1"/>
    </source>
</evidence>
<feature type="domain" description="Hpc2-related" evidence="2">
    <location>
        <begin position="140"/>
        <end position="184"/>
    </location>
</feature>
<dbReference type="PANTHER" id="PTHR21669:SF28">
    <property type="entry name" value="YEMANUCLEIN"/>
    <property type="match status" value="1"/>
</dbReference>
<name>A0AAD1YRA5_9LAMI</name>
<gene>
    <name evidence="3" type="ORF">FPE_LOCUS3274</name>
</gene>
<evidence type="ECO:0000313" key="4">
    <source>
        <dbReference type="Proteomes" id="UP000834106"/>
    </source>
</evidence>
<organism evidence="3 4">
    <name type="scientific">Fraxinus pennsylvanica</name>
    <dbReference type="NCBI Taxonomy" id="56036"/>
    <lineage>
        <taxon>Eukaryota</taxon>
        <taxon>Viridiplantae</taxon>
        <taxon>Streptophyta</taxon>
        <taxon>Embryophyta</taxon>
        <taxon>Tracheophyta</taxon>
        <taxon>Spermatophyta</taxon>
        <taxon>Magnoliopsida</taxon>
        <taxon>eudicotyledons</taxon>
        <taxon>Gunneridae</taxon>
        <taxon>Pentapetalae</taxon>
        <taxon>asterids</taxon>
        <taxon>lamiids</taxon>
        <taxon>Lamiales</taxon>
        <taxon>Oleaceae</taxon>
        <taxon>Oleeae</taxon>
        <taxon>Fraxinus</taxon>
    </lineage>
</organism>
<feature type="region of interest" description="Disordered" evidence="1">
    <location>
        <begin position="62"/>
        <end position="156"/>
    </location>
</feature>
<dbReference type="PANTHER" id="PTHR21669">
    <property type="entry name" value="CAPZ-INTERACTING PROTEIN AND RELATED PROTEINS"/>
    <property type="match status" value="1"/>
</dbReference>
<feature type="compositionally biased region" description="Acidic residues" evidence="1">
    <location>
        <begin position="131"/>
        <end position="156"/>
    </location>
</feature>
<dbReference type="GO" id="GO:0005634">
    <property type="term" value="C:nucleus"/>
    <property type="evidence" value="ECO:0007669"/>
    <property type="project" value="TreeGrafter"/>
</dbReference>
<protein>
    <recommendedName>
        <fullName evidence="2">Hpc2-related domain-containing protein</fullName>
    </recommendedName>
</protein>
<feature type="compositionally biased region" description="Gly residues" evidence="1">
    <location>
        <begin position="1"/>
        <end position="19"/>
    </location>
</feature>
<dbReference type="GO" id="GO:0006325">
    <property type="term" value="P:chromatin organization"/>
    <property type="evidence" value="ECO:0007669"/>
    <property type="project" value="TreeGrafter"/>
</dbReference>
<proteinExistence type="predicted"/>
<feature type="compositionally biased region" description="Polar residues" evidence="1">
    <location>
        <begin position="415"/>
        <end position="428"/>
    </location>
</feature>
<evidence type="ECO:0000256" key="1">
    <source>
        <dbReference type="SAM" id="MobiDB-lite"/>
    </source>
</evidence>
<feature type="compositionally biased region" description="Basic and acidic residues" evidence="1">
    <location>
        <begin position="729"/>
        <end position="743"/>
    </location>
</feature>
<dbReference type="Proteomes" id="UP000834106">
    <property type="component" value="Chromosome 2"/>
</dbReference>
<evidence type="ECO:0000259" key="2">
    <source>
        <dbReference type="Pfam" id="PF08729"/>
    </source>
</evidence>
<feature type="region of interest" description="Disordered" evidence="1">
    <location>
        <begin position="187"/>
        <end position="351"/>
    </location>
</feature>
<feature type="compositionally biased region" description="Polar residues" evidence="1">
    <location>
        <begin position="275"/>
        <end position="285"/>
    </location>
</feature>